<gene>
    <name evidence="1" type="ORF">NBRC116598_11290</name>
</gene>
<comment type="caution">
    <text evidence="1">The sequence shown here is derived from an EMBL/GenBank/DDBJ whole genome shotgun (WGS) entry which is preliminary data.</text>
</comment>
<dbReference type="EMBL" id="BAABWU010000003">
    <property type="protein sequence ID" value="GAA6195685.1"/>
    <property type="molecule type" value="Genomic_DNA"/>
</dbReference>
<keyword evidence="2" id="KW-1185">Reference proteome</keyword>
<proteinExistence type="predicted"/>
<name>A0ABQ0AIM1_9RHOB</name>
<evidence type="ECO:0000313" key="2">
    <source>
        <dbReference type="Proteomes" id="UP001441944"/>
    </source>
</evidence>
<dbReference type="Proteomes" id="UP001441944">
    <property type="component" value="Unassembled WGS sequence"/>
</dbReference>
<evidence type="ECO:0000313" key="1">
    <source>
        <dbReference type="EMBL" id="GAA6195685.1"/>
    </source>
</evidence>
<reference evidence="1 2" key="1">
    <citation type="submission" date="2024-04" db="EMBL/GenBank/DDBJ databases">
        <title>Draft genome sequence of Pseudophaeobacter arcticus NBRC 116598.</title>
        <authorList>
            <person name="Miyakawa T."/>
            <person name="Kusuya Y."/>
            <person name="Miura T."/>
        </authorList>
    </citation>
    <scope>NUCLEOTIDE SEQUENCE [LARGE SCALE GENOMIC DNA]</scope>
    <source>
        <strain evidence="1 2">SU-CL00105</strain>
    </source>
</reference>
<organism evidence="1 2">
    <name type="scientific">Pseudophaeobacter arcticus</name>
    <dbReference type="NCBI Taxonomy" id="385492"/>
    <lineage>
        <taxon>Bacteria</taxon>
        <taxon>Pseudomonadati</taxon>
        <taxon>Pseudomonadota</taxon>
        <taxon>Alphaproteobacteria</taxon>
        <taxon>Rhodobacterales</taxon>
        <taxon>Paracoccaceae</taxon>
        <taxon>Pseudophaeobacter</taxon>
    </lineage>
</organism>
<sequence length="62" mass="6755">MRWAGTCNCVSDHRKGQRLTLGGCEAPSRGEGRALSGLATGWAKTTHAYVYLFATCAYQVQF</sequence>
<accession>A0ABQ0AIM1</accession>
<protein>
    <submittedName>
        <fullName evidence="1">Uncharacterized protein</fullName>
    </submittedName>
</protein>